<protein>
    <submittedName>
        <fullName evidence="2">Uncharacterized conserved protein</fullName>
    </submittedName>
</protein>
<dbReference type="PANTHER" id="PTHR41795">
    <property type="entry name" value="EXOPOLYSACCHARIDE SYNTHESIS PROTEIN"/>
    <property type="match status" value="1"/>
</dbReference>
<dbReference type="RefSeq" id="WP_091842956.1">
    <property type="nucleotide sequence ID" value="NZ_FOCM01000001.1"/>
</dbReference>
<evidence type="ECO:0000313" key="2">
    <source>
        <dbReference type="EMBL" id="SEM67062.1"/>
    </source>
</evidence>
<accession>A0A1H8A835</accession>
<reference evidence="3" key="1">
    <citation type="submission" date="2016-10" db="EMBL/GenBank/DDBJ databases">
        <authorList>
            <person name="Varghese N."/>
            <person name="Submissions S."/>
        </authorList>
    </citation>
    <scope>NUCLEOTIDE SEQUENCE [LARGE SCALE GENOMIC DNA]</scope>
    <source>
        <strain evidence="3">DSM 26893</strain>
    </source>
</reference>
<feature type="transmembrane region" description="Helical" evidence="1">
    <location>
        <begin position="132"/>
        <end position="154"/>
    </location>
</feature>
<evidence type="ECO:0000313" key="3">
    <source>
        <dbReference type="Proteomes" id="UP000199372"/>
    </source>
</evidence>
<proteinExistence type="predicted"/>
<dbReference type="OrthoDB" id="7949130at2"/>
<name>A0A1H8A835_9RHOB</name>
<organism evidence="2 3">
    <name type="scientific">Palleronia pelagia</name>
    <dbReference type="NCBI Taxonomy" id="387096"/>
    <lineage>
        <taxon>Bacteria</taxon>
        <taxon>Pseudomonadati</taxon>
        <taxon>Pseudomonadota</taxon>
        <taxon>Alphaproteobacteria</taxon>
        <taxon>Rhodobacterales</taxon>
        <taxon>Roseobacteraceae</taxon>
        <taxon>Palleronia</taxon>
    </lineage>
</organism>
<sequence length="198" mass="20391">MTESEPGENHRVQSLLARLGELSDGDGGVRFDVLLETLQARGFGPLLLTISAFLLLPVGMVPGVPALVGATLVILGVQLLRGRRGLRVPDMLGRREIPKSALSSAVNKASPVANWIDDTLSGRLRGLARARVVLAAVGTATALGGVIMVLVGFVPGLPAMLAVPCFLFGLGLTMGNGAILLLGFATLAPVGWAIVAAL</sequence>
<evidence type="ECO:0000256" key="1">
    <source>
        <dbReference type="SAM" id="Phobius"/>
    </source>
</evidence>
<dbReference type="PANTHER" id="PTHR41795:SF1">
    <property type="entry name" value="EXOPOLYSACCHARIDE SYNTHESIS PROTEIN"/>
    <property type="match status" value="1"/>
</dbReference>
<dbReference type="Proteomes" id="UP000199372">
    <property type="component" value="Unassembled WGS sequence"/>
</dbReference>
<keyword evidence="1" id="KW-1133">Transmembrane helix</keyword>
<dbReference type="InterPro" id="IPR010331">
    <property type="entry name" value="ExoD"/>
</dbReference>
<feature type="transmembrane region" description="Helical" evidence="1">
    <location>
        <begin position="166"/>
        <end position="195"/>
    </location>
</feature>
<keyword evidence="1" id="KW-0472">Membrane</keyword>
<dbReference type="Pfam" id="PF06055">
    <property type="entry name" value="ExoD"/>
    <property type="match status" value="1"/>
</dbReference>
<dbReference type="EMBL" id="FOCM01000001">
    <property type="protein sequence ID" value="SEM67062.1"/>
    <property type="molecule type" value="Genomic_DNA"/>
</dbReference>
<keyword evidence="1" id="KW-0812">Transmembrane</keyword>
<keyword evidence="3" id="KW-1185">Reference proteome</keyword>
<gene>
    <name evidence="2" type="ORF">SAMN04488011_10162</name>
</gene>
<feature type="transmembrane region" description="Helical" evidence="1">
    <location>
        <begin position="46"/>
        <end position="77"/>
    </location>
</feature>
<dbReference type="PIRSF" id="PIRSF033239">
    <property type="entry name" value="ExoD"/>
    <property type="match status" value="1"/>
</dbReference>
<dbReference type="AlphaFoldDB" id="A0A1H8A835"/>